<evidence type="ECO:0000256" key="4">
    <source>
        <dbReference type="ARBA" id="ARBA00023239"/>
    </source>
</evidence>
<accession>A0A6P0UIW6</accession>
<dbReference type="Gene3D" id="1.50.10.100">
    <property type="entry name" value="Chondroitin AC/alginate lyase"/>
    <property type="match status" value="1"/>
</dbReference>
<keyword evidence="3" id="KW-0574">Periplasm</keyword>
<gene>
    <name evidence="7" type="ORF">GWK08_07375</name>
</gene>
<dbReference type="PANTHER" id="PTHR39210">
    <property type="entry name" value="HEPARIN-SULFATE LYASE"/>
    <property type="match status" value="1"/>
</dbReference>
<evidence type="ECO:0000256" key="3">
    <source>
        <dbReference type="ARBA" id="ARBA00022764"/>
    </source>
</evidence>
<keyword evidence="2" id="KW-0732">Signal</keyword>
<evidence type="ECO:0000256" key="2">
    <source>
        <dbReference type="ARBA" id="ARBA00022729"/>
    </source>
</evidence>
<dbReference type="SUPFAM" id="SSF48230">
    <property type="entry name" value="Chondroitin AC/alginate lyase"/>
    <property type="match status" value="1"/>
</dbReference>
<evidence type="ECO:0000313" key="8">
    <source>
        <dbReference type="Proteomes" id="UP000468581"/>
    </source>
</evidence>
<protein>
    <submittedName>
        <fullName evidence="7">Uncharacterized protein</fullName>
    </submittedName>
</protein>
<dbReference type="PANTHER" id="PTHR39210:SF1">
    <property type="entry name" value="HEPARIN-SULFATE LYASE"/>
    <property type="match status" value="1"/>
</dbReference>
<dbReference type="InterPro" id="IPR008929">
    <property type="entry name" value="Chondroitin_lyas"/>
</dbReference>
<evidence type="ECO:0000259" key="5">
    <source>
        <dbReference type="Pfam" id="PF07940"/>
    </source>
</evidence>
<dbReference type="Proteomes" id="UP000468581">
    <property type="component" value="Unassembled WGS sequence"/>
</dbReference>
<dbReference type="Pfam" id="PF16889">
    <property type="entry name" value="Hepar_II_III_N"/>
    <property type="match status" value="1"/>
</dbReference>
<dbReference type="RefSeq" id="WP_163606249.1">
    <property type="nucleotide sequence ID" value="NZ_JAABOO010000001.1"/>
</dbReference>
<name>A0A6P0UIW6_9FLAO</name>
<dbReference type="EMBL" id="JAABOO010000001">
    <property type="protein sequence ID" value="NER13255.1"/>
    <property type="molecule type" value="Genomic_DNA"/>
</dbReference>
<keyword evidence="8" id="KW-1185">Reference proteome</keyword>
<dbReference type="InterPro" id="IPR012480">
    <property type="entry name" value="Hepar_II_III_C"/>
</dbReference>
<evidence type="ECO:0000256" key="1">
    <source>
        <dbReference type="ARBA" id="ARBA00004418"/>
    </source>
</evidence>
<sequence length="904" mass="106761">MKYGKVFNYLIPFLLVCHFSCSQENIEFVETSPSKLLSRVGNNEPDKLVNNANTILRNYINLNGGWKSVKYDELDWSVDPYKNPSWKTYFFSLRMIAVLTKAYEEEADEKYLIKAKEILYSWNSNYKSESLLKKRKLVIWNDHAVANRVINLVHLYYTLKFANKLDRLTKQIITQHLIEYGEWLFDDRNYTGGNHAIMMDRALLYLSYILKNYELSSKWKKKALSRFDTLIRKEVSDEGVSLENSPQYHPFIMDLLKDFITLMKNFGDTPSQEYTGLLEKMKSYLVYVLKPNLIYPFQGDTYPISEKLLYSKRYPDSRLDFIESNGLRGTQPEHCDVVFKNAGYAILRDEWKKGNSFDTSTYINFIAGHFLRVHKHSDNLSFSLFSNKEDLIVDPGSWGYSKNDTVAYLKSTKAHNTFTVNETNYYNFPLRSSYINYSELEEDYSVIKGTFIPNPFERFDRTLIFIKPNIIILDDNVYSAKGIRSVSQMFNLGTKVESINEGKRGNSITAMFERNKLSIKQLLAHQYSLTKYNGENIRGLYALRAERTVKGNQIVFKTNLTDSIPRTFNNRTIIKIESFQKKNIDEIEISDTKENFKILWNNSKKPLKSLVIPKFRLDKDFFEENLRLSTEYSIRLNNKIDGFGLKKMYVLKWSENEYSLIFKLDENVTKESLRKYTIGLRGSVDDTDKPMLSTYSRQKGRNYELWNVKENEIVQTNHGNYISININTRIKQFQSFKIFLFDRPGYKRELAKYEIDNFFLDQNEKIAKETENSTTILDRAILAKDFTINRIYAKRISNKEIKFYFKLDGNITNEIIKKYKIGFHTYVYEKDKEKLLKYSKKKNRNYDTWDFEPYIYHNDKEKYVIKVINTPITDFEKIKIFLYDRAGYKRTIGNIVEIRETIIK</sequence>
<proteinExistence type="predicted"/>
<dbReference type="Gene3D" id="2.70.98.70">
    <property type="match status" value="1"/>
</dbReference>
<comment type="caution">
    <text evidence="7">The sequence shown here is derived from an EMBL/GenBank/DDBJ whole genome shotgun (WGS) entry which is preliminary data.</text>
</comment>
<organism evidence="7 8">
    <name type="scientific">Leptobacterium flavescens</name>
    <dbReference type="NCBI Taxonomy" id="472055"/>
    <lineage>
        <taxon>Bacteria</taxon>
        <taxon>Pseudomonadati</taxon>
        <taxon>Bacteroidota</taxon>
        <taxon>Flavobacteriia</taxon>
        <taxon>Flavobacteriales</taxon>
        <taxon>Flavobacteriaceae</taxon>
        <taxon>Leptobacterium</taxon>
    </lineage>
</organism>
<reference evidence="7 8" key="1">
    <citation type="submission" date="2020-01" db="EMBL/GenBank/DDBJ databases">
        <title>Leptobacterium flavescens.</title>
        <authorList>
            <person name="Wang G."/>
        </authorList>
    </citation>
    <scope>NUCLEOTIDE SEQUENCE [LARGE SCALE GENOMIC DNA]</scope>
    <source>
        <strain evidence="7 8">KCTC 22160</strain>
    </source>
</reference>
<dbReference type="GO" id="GO:0042597">
    <property type="term" value="C:periplasmic space"/>
    <property type="evidence" value="ECO:0007669"/>
    <property type="project" value="UniProtKB-SubCell"/>
</dbReference>
<feature type="domain" description="Heparinase II/III-like C-terminal" evidence="5">
    <location>
        <begin position="335"/>
        <end position="508"/>
    </location>
</feature>
<keyword evidence="4" id="KW-0456">Lyase</keyword>
<dbReference type="GO" id="GO:0016829">
    <property type="term" value="F:lyase activity"/>
    <property type="evidence" value="ECO:0007669"/>
    <property type="project" value="UniProtKB-KW"/>
</dbReference>
<dbReference type="InterPro" id="IPR031680">
    <property type="entry name" value="Hepar_II_III_N"/>
</dbReference>
<comment type="subcellular location">
    <subcellularLocation>
        <location evidence="1">Periplasm</location>
    </subcellularLocation>
</comment>
<dbReference type="AlphaFoldDB" id="A0A6P0UIW6"/>
<evidence type="ECO:0000313" key="7">
    <source>
        <dbReference type="EMBL" id="NER13255.1"/>
    </source>
</evidence>
<feature type="domain" description="Heparin-sulfate lyase N-terminal" evidence="6">
    <location>
        <begin position="59"/>
        <end position="311"/>
    </location>
</feature>
<dbReference type="Pfam" id="PF07940">
    <property type="entry name" value="Hepar_II_III_C"/>
    <property type="match status" value="1"/>
</dbReference>
<evidence type="ECO:0000259" key="6">
    <source>
        <dbReference type="Pfam" id="PF16889"/>
    </source>
</evidence>